<dbReference type="AlphaFoldDB" id="A0A158EC53"/>
<dbReference type="EMBL" id="FCOX02000064">
    <property type="protein sequence ID" value="SAL04479.1"/>
    <property type="molecule type" value="Genomic_DNA"/>
</dbReference>
<evidence type="ECO:0000313" key="1">
    <source>
        <dbReference type="EMBL" id="SAL04479.1"/>
    </source>
</evidence>
<organism evidence="1 2">
    <name type="scientific">Caballeronia calidae</name>
    <dbReference type="NCBI Taxonomy" id="1777139"/>
    <lineage>
        <taxon>Bacteria</taxon>
        <taxon>Pseudomonadati</taxon>
        <taxon>Pseudomonadota</taxon>
        <taxon>Betaproteobacteria</taxon>
        <taxon>Burkholderiales</taxon>
        <taxon>Burkholderiaceae</taxon>
        <taxon>Caballeronia</taxon>
    </lineage>
</organism>
<dbReference type="Proteomes" id="UP000071859">
    <property type="component" value="Unassembled WGS sequence"/>
</dbReference>
<proteinExistence type="predicted"/>
<name>A0A158EC53_9BURK</name>
<evidence type="ECO:0000313" key="2">
    <source>
        <dbReference type="Proteomes" id="UP000071859"/>
    </source>
</evidence>
<reference evidence="1" key="1">
    <citation type="submission" date="2016-01" db="EMBL/GenBank/DDBJ databases">
        <authorList>
            <person name="Peeters C."/>
        </authorList>
    </citation>
    <scope>NUCLEOTIDE SEQUENCE</scope>
    <source>
        <strain evidence="1">LMG 29321</strain>
    </source>
</reference>
<comment type="caution">
    <text evidence="1">The sequence shown here is derived from an EMBL/GenBank/DDBJ whole genome shotgun (WGS) entry which is preliminary data.</text>
</comment>
<accession>A0A158EC53</accession>
<sequence>MLTFALSVRGCPQSMRFCVSQERLAFMRFLVNSVSDMTRPAQWAASLPFSEIALVEREA</sequence>
<keyword evidence="2" id="KW-1185">Reference proteome</keyword>
<protein>
    <submittedName>
        <fullName evidence="1">Uncharacterized protein</fullName>
    </submittedName>
</protein>
<gene>
    <name evidence="1" type="ORF">AWB78_06984</name>
</gene>